<keyword evidence="1" id="KW-1133">Transmembrane helix</keyword>
<proteinExistence type="predicted"/>
<gene>
    <name evidence="2" type="ORF">KIH27_06865</name>
</gene>
<comment type="caution">
    <text evidence="2">The sequence shown here is derived from an EMBL/GenBank/DDBJ whole genome shotgun (WGS) entry which is preliminary data.</text>
</comment>
<name>A0ABS5RGA2_9MYCO</name>
<dbReference type="EMBL" id="JAHCLR010000008">
    <property type="protein sequence ID" value="MBS9533310.1"/>
    <property type="molecule type" value="Genomic_DNA"/>
</dbReference>
<evidence type="ECO:0000313" key="2">
    <source>
        <dbReference type="EMBL" id="MBS9533310.1"/>
    </source>
</evidence>
<evidence type="ECO:0000313" key="3">
    <source>
        <dbReference type="Proteomes" id="UP001519535"/>
    </source>
</evidence>
<feature type="transmembrane region" description="Helical" evidence="1">
    <location>
        <begin position="26"/>
        <end position="44"/>
    </location>
</feature>
<keyword evidence="1" id="KW-0472">Membrane</keyword>
<organism evidence="2 3">
    <name type="scientific">Mycolicibacter acidiphilus</name>
    <dbReference type="NCBI Taxonomy" id="2835306"/>
    <lineage>
        <taxon>Bacteria</taxon>
        <taxon>Bacillati</taxon>
        <taxon>Actinomycetota</taxon>
        <taxon>Actinomycetes</taxon>
        <taxon>Mycobacteriales</taxon>
        <taxon>Mycobacteriaceae</taxon>
        <taxon>Mycolicibacter</taxon>
    </lineage>
</organism>
<protein>
    <submittedName>
        <fullName evidence="2">Uncharacterized protein</fullName>
    </submittedName>
</protein>
<keyword evidence="3" id="KW-1185">Reference proteome</keyword>
<evidence type="ECO:0000256" key="1">
    <source>
        <dbReference type="SAM" id="Phobius"/>
    </source>
</evidence>
<dbReference type="RefSeq" id="WP_214092188.1">
    <property type="nucleotide sequence ID" value="NZ_JAHCLR010000008.1"/>
</dbReference>
<sequence length="66" mass="7246">MLLLYGGGLTAVLVVALSQRRRATLVALPVVLIVTLAVNPGWLVTPRTWFTLHRPLLDRALRDTGL</sequence>
<accession>A0ABS5RGA2</accession>
<reference evidence="2 3" key="1">
    <citation type="submission" date="2021-05" db="EMBL/GenBank/DDBJ databases">
        <title>Mycobacterium acidophilum sp. nov., an extremely acid-tolerant member of the genus Mycobacterium.</title>
        <authorList>
            <person name="Xia J."/>
        </authorList>
    </citation>
    <scope>NUCLEOTIDE SEQUENCE [LARGE SCALE GENOMIC DNA]</scope>
    <source>
        <strain evidence="2 3">M1</strain>
    </source>
</reference>
<dbReference type="Proteomes" id="UP001519535">
    <property type="component" value="Unassembled WGS sequence"/>
</dbReference>
<keyword evidence="1" id="KW-0812">Transmembrane</keyword>